<dbReference type="InterPro" id="IPR010359">
    <property type="entry name" value="IrrE_HExxH"/>
</dbReference>
<evidence type="ECO:0000256" key="1">
    <source>
        <dbReference type="SAM" id="MobiDB-lite"/>
    </source>
</evidence>
<sequence length="624" mass="70489">MNRYLLVDLRVVAVWDTDPPCAPWRPLTCVFSRIDRDDTVIWPIGVHGEIVIGYEDPKSSLESAISEGKAIPLNAPFSAAAKEELVRSFDGDYLMVSKESIIRSRNEEVDRRLRTALQAFADGSEFEKIQEAFDGAILVDIYEQVPALLRAGVAATYRKQEPSWHRECIDDLNKATEVGCRLENLRDHYMWKNLPHEELKESLFRRARRSLDDFLAPNTELEPPIGTDEQAAAIATALCRQSVRDPLNLSHTVLTKLLTGDPEAVRATRSELMQNARWNELFKKVADSMPHGKVTAIDLPDRDVNIAIAHSKISDLTRFARTLQRLEQLEGNARRLDSWRWFIHELQGVHQWRESRPWRQGELAAIEVRRQLSLNGDPIQSMRSFAQKNGMFVGVASLAADAIDAAAICTRNVAPCVFLNDRKSGPKRMLSRFSIAHEICHLLMDRRHRHSDSWICRTDFVDTDRTLMYEMESRANAFAAYFLAPRESVRKLVPDLPQLASPEFISAVLKVRAHFGLTAITAAEHLINCFQEEGAGHTGREKTSPQLRSELRKAASQNPVEEFSQDDDFDADNVGPTGTSRVRRGHFAYLVRDWNNAGMLATHEAAVLLGVQVGELEDWYASSG</sequence>
<feature type="region of interest" description="Disordered" evidence="1">
    <location>
        <begin position="535"/>
        <end position="577"/>
    </location>
</feature>
<dbReference type="Proteomes" id="UP000019678">
    <property type="component" value="Unassembled WGS sequence"/>
</dbReference>
<keyword evidence="4" id="KW-1185">Reference proteome</keyword>
<dbReference type="EMBL" id="ASRX01000010">
    <property type="protein sequence ID" value="EYF07489.1"/>
    <property type="molecule type" value="Genomic_DNA"/>
</dbReference>
<proteinExistence type="predicted"/>
<dbReference type="OrthoDB" id="5497105at2"/>
<dbReference type="PANTHER" id="PTHR43236">
    <property type="entry name" value="ANTITOXIN HIGA1"/>
    <property type="match status" value="1"/>
</dbReference>
<evidence type="ECO:0000313" key="4">
    <source>
        <dbReference type="Proteomes" id="UP000019678"/>
    </source>
</evidence>
<dbReference type="AlphaFoldDB" id="A0A017TE14"/>
<dbReference type="Pfam" id="PF06114">
    <property type="entry name" value="Peptidase_M78"/>
    <property type="match status" value="1"/>
</dbReference>
<organism evidence="3 4">
    <name type="scientific">Chondromyces apiculatus DSM 436</name>
    <dbReference type="NCBI Taxonomy" id="1192034"/>
    <lineage>
        <taxon>Bacteria</taxon>
        <taxon>Pseudomonadati</taxon>
        <taxon>Myxococcota</taxon>
        <taxon>Polyangia</taxon>
        <taxon>Polyangiales</taxon>
        <taxon>Polyangiaceae</taxon>
        <taxon>Chondromyces</taxon>
    </lineage>
</organism>
<feature type="domain" description="IrrE N-terminal-like" evidence="2">
    <location>
        <begin position="404"/>
        <end position="523"/>
    </location>
</feature>
<dbReference type="InterPro" id="IPR052345">
    <property type="entry name" value="Rad_response_metalloprotease"/>
</dbReference>
<name>A0A017TE14_9BACT</name>
<dbReference type="Gene3D" id="1.10.10.2910">
    <property type="match status" value="1"/>
</dbReference>
<reference evidence="3 4" key="1">
    <citation type="submission" date="2013-05" db="EMBL/GenBank/DDBJ databases">
        <title>Genome assembly of Chondromyces apiculatus DSM 436.</title>
        <authorList>
            <person name="Sharma G."/>
            <person name="Khatri I."/>
            <person name="Kaur C."/>
            <person name="Mayilraj S."/>
            <person name="Subramanian S."/>
        </authorList>
    </citation>
    <scope>NUCLEOTIDE SEQUENCE [LARGE SCALE GENOMIC DNA]</scope>
    <source>
        <strain evidence="3 4">DSM 436</strain>
    </source>
</reference>
<dbReference type="PANTHER" id="PTHR43236:SF1">
    <property type="entry name" value="BLL7220 PROTEIN"/>
    <property type="match status" value="1"/>
</dbReference>
<evidence type="ECO:0000313" key="3">
    <source>
        <dbReference type="EMBL" id="EYF07489.1"/>
    </source>
</evidence>
<gene>
    <name evidence="3" type="ORF">CAP_0242</name>
</gene>
<protein>
    <recommendedName>
        <fullName evidence="2">IrrE N-terminal-like domain-containing protein</fullName>
    </recommendedName>
</protein>
<comment type="caution">
    <text evidence="3">The sequence shown here is derived from an EMBL/GenBank/DDBJ whole genome shotgun (WGS) entry which is preliminary data.</text>
</comment>
<dbReference type="eggNOG" id="COG2856">
    <property type="taxonomic scope" value="Bacteria"/>
</dbReference>
<evidence type="ECO:0000259" key="2">
    <source>
        <dbReference type="Pfam" id="PF06114"/>
    </source>
</evidence>
<feature type="compositionally biased region" description="Basic and acidic residues" evidence="1">
    <location>
        <begin position="535"/>
        <end position="553"/>
    </location>
</feature>
<accession>A0A017TE14</accession>